<sequence length="496" mass="54038">MVRLLSLAAVAAFCTTGSIAALTCEKIATISNIEIEEPFSIPYAEDQKEYWSSECGRLKPSCILVPKSLDELSIIVKTLGENDDRFAIKSGGHNPNRNFSSIDDAPLITLKAFNEINYDEASGTVRVGAGNRWTDVVKALEPSGVTAVGGRIGHVGVGGYIVGGGLSYLSTQTGWAMNTVVEFDVVLASGEIVKASSTENVDLFNVLRGGGNAFGIVTTYTLKAHKMGQIWGGNLIIGGDKTNEVLAAVRDFTEYYPDDKAAVIATHDITLVDLVDIWLLFLFYDGETPPPGTFDNFTNIGPILNTAKTQSYSDFVSAQDGLVITGQIYDMATELSTLPSANNAEVMQAINGHFETVSMENKFVSGLVATMALQPIPKRLARHAKENGGDLMDLDDSVDRLLIELNYSYNFPSDVPTVEGALKKMTNGMRKDILDLIANGTLADAHLPLFMNDAHHSQDYFGRLRPEKLEYVKKIREVYDPENFFRDRTGGFKMGN</sequence>
<feature type="chain" id="PRO_5013083801" description="FAD-binding PCMH-type domain-containing protein" evidence="5">
    <location>
        <begin position="21"/>
        <end position="496"/>
    </location>
</feature>
<organism evidence="7 8">
    <name type="scientific">Helicocarpus griseus UAMH5409</name>
    <dbReference type="NCBI Taxonomy" id="1447875"/>
    <lineage>
        <taxon>Eukaryota</taxon>
        <taxon>Fungi</taxon>
        <taxon>Dikarya</taxon>
        <taxon>Ascomycota</taxon>
        <taxon>Pezizomycotina</taxon>
        <taxon>Eurotiomycetes</taxon>
        <taxon>Eurotiomycetidae</taxon>
        <taxon>Onygenales</taxon>
        <taxon>Ajellomycetaceae</taxon>
        <taxon>Helicocarpus</taxon>
    </lineage>
</organism>
<dbReference type="GO" id="GO:0016491">
    <property type="term" value="F:oxidoreductase activity"/>
    <property type="evidence" value="ECO:0007669"/>
    <property type="project" value="UniProtKB-KW"/>
</dbReference>
<dbReference type="InterPro" id="IPR006094">
    <property type="entry name" value="Oxid_FAD_bind_N"/>
</dbReference>
<dbReference type="PROSITE" id="PS51387">
    <property type="entry name" value="FAD_PCMH"/>
    <property type="match status" value="1"/>
</dbReference>
<evidence type="ECO:0000256" key="4">
    <source>
        <dbReference type="ARBA" id="ARBA00023002"/>
    </source>
</evidence>
<evidence type="ECO:0000313" key="8">
    <source>
        <dbReference type="Proteomes" id="UP000223968"/>
    </source>
</evidence>
<evidence type="ECO:0000256" key="1">
    <source>
        <dbReference type="ARBA" id="ARBA00005466"/>
    </source>
</evidence>
<evidence type="ECO:0000259" key="6">
    <source>
        <dbReference type="PROSITE" id="PS51387"/>
    </source>
</evidence>
<evidence type="ECO:0000256" key="5">
    <source>
        <dbReference type="SAM" id="SignalP"/>
    </source>
</evidence>
<dbReference type="OrthoDB" id="2151789at2759"/>
<gene>
    <name evidence="7" type="ORF">AJ79_07798</name>
</gene>
<dbReference type="Proteomes" id="UP000223968">
    <property type="component" value="Unassembled WGS sequence"/>
</dbReference>
<dbReference type="Gene3D" id="3.30.465.10">
    <property type="match status" value="1"/>
</dbReference>
<feature type="domain" description="FAD-binding PCMH-type" evidence="6">
    <location>
        <begin position="56"/>
        <end position="227"/>
    </location>
</feature>
<protein>
    <recommendedName>
        <fullName evidence="6">FAD-binding PCMH-type domain-containing protein</fullName>
    </recommendedName>
</protein>
<comment type="similarity">
    <text evidence="1">Belongs to the oxygen-dependent FAD-linked oxidoreductase family.</text>
</comment>
<accession>A0A2B7WZ99</accession>
<dbReference type="SUPFAM" id="SSF56176">
    <property type="entry name" value="FAD-binding/transporter-associated domain-like"/>
    <property type="match status" value="1"/>
</dbReference>
<feature type="signal peptide" evidence="5">
    <location>
        <begin position="1"/>
        <end position="20"/>
    </location>
</feature>
<dbReference type="PANTHER" id="PTHR42973:SF13">
    <property type="entry name" value="FAD-BINDING PCMH-TYPE DOMAIN-CONTAINING PROTEIN"/>
    <property type="match status" value="1"/>
</dbReference>
<dbReference type="Pfam" id="PF01565">
    <property type="entry name" value="FAD_binding_4"/>
    <property type="match status" value="1"/>
</dbReference>
<keyword evidence="5" id="KW-0732">Signal</keyword>
<evidence type="ECO:0000256" key="2">
    <source>
        <dbReference type="ARBA" id="ARBA00022630"/>
    </source>
</evidence>
<dbReference type="InterPro" id="IPR036318">
    <property type="entry name" value="FAD-bd_PCMH-like_sf"/>
</dbReference>
<dbReference type="GO" id="GO:0071949">
    <property type="term" value="F:FAD binding"/>
    <property type="evidence" value="ECO:0007669"/>
    <property type="project" value="InterPro"/>
</dbReference>
<keyword evidence="2" id="KW-0285">Flavoprotein</keyword>
<dbReference type="InterPro" id="IPR016169">
    <property type="entry name" value="FAD-bd_PCMH_sub2"/>
</dbReference>
<keyword evidence="3" id="KW-0274">FAD</keyword>
<keyword evidence="4" id="KW-0560">Oxidoreductase</keyword>
<dbReference type="InterPro" id="IPR050416">
    <property type="entry name" value="FAD-linked_Oxidoreductase"/>
</dbReference>
<dbReference type="PANTHER" id="PTHR42973">
    <property type="entry name" value="BINDING OXIDOREDUCTASE, PUTATIVE (AFU_ORTHOLOGUE AFUA_1G17690)-RELATED"/>
    <property type="match status" value="1"/>
</dbReference>
<evidence type="ECO:0000256" key="3">
    <source>
        <dbReference type="ARBA" id="ARBA00022827"/>
    </source>
</evidence>
<proteinExistence type="inferred from homology"/>
<name>A0A2B7WZ99_9EURO</name>
<keyword evidence="8" id="KW-1185">Reference proteome</keyword>
<evidence type="ECO:0000313" key="7">
    <source>
        <dbReference type="EMBL" id="PGH01861.1"/>
    </source>
</evidence>
<dbReference type="EMBL" id="PDNB01000166">
    <property type="protein sequence ID" value="PGH01861.1"/>
    <property type="molecule type" value="Genomic_DNA"/>
</dbReference>
<reference evidence="7 8" key="1">
    <citation type="submission" date="2017-10" db="EMBL/GenBank/DDBJ databases">
        <title>Comparative genomics in systemic dimorphic fungi from Ajellomycetaceae.</title>
        <authorList>
            <person name="Munoz J.F."/>
            <person name="Mcewen J.G."/>
            <person name="Clay O.K."/>
            <person name="Cuomo C.A."/>
        </authorList>
    </citation>
    <scope>NUCLEOTIDE SEQUENCE [LARGE SCALE GENOMIC DNA]</scope>
    <source>
        <strain evidence="7 8">UAMH5409</strain>
    </source>
</reference>
<dbReference type="STRING" id="1447875.A0A2B7WZ99"/>
<dbReference type="InterPro" id="IPR016166">
    <property type="entry name" value="FAD-bd_PCMH"/>
</dbReference>
<comment type="caution">
    <text evidence="7">The sequence shown here is derived from an EMBL/GenBank/DDBJ whole genome shotgun (WGS) entry which is preliminary data.</text>
</comment>
<dbReference type="AlphaFoldDB" id="A0A2B7WZ99"/>